<dbReference type="GO" id="GO:0035251">
    <property type="term" value="F:UDP-glucosyltransferase activity"/>
    <property type="evidence" value="ECO:0007669"/>
    <property type="project" value="InterPro"/>
</dbReference>
<sequence>MTISKTANLVLIPAPGMGHLAPAIELAKHLVARDPRLSITVLLIKGFVPEETVESYILSLKSNSSLLNQGIGFIDIPQIDLNSARPSFLTHMNAYQPKVKEAIEGLRSAGPLPVAGLLVDMFCTSTIDVATELGLPSYVFFTSGAGLLRLFFHLHGLGVDVAQEYDVVRSPDTLLEIPGFRNPVPVKVLPGRFLSKDGQSSTFLRLADKFRQAKGILVNTCMEIDRDLIQSMSQQDIEIPPIYPVGPILNLPTEDDHGHDDDESSGKDPITRWLDDQPPRSVVFLCFGSRGTFNDTQIKEIAVGLERSGQRFLWSLRQRPGETGVPLELDDPSKVLPEGFFERTAEKGRVIGWAPQARVLAHKAVGAFVSHCGWNSTLESFWYGVPIAAWPIYAEQQLNAFVLVKELGLATEIRIDYCQDFGINMVVKAEEVEDGINKAMKETEVKKKVKEMCDKARKALEEGGSSYESIGRFIEVVFKNLP</sequence>
<feature type="region of interest" description="Disordered" evidence="5">
    <location>
        <begin position="252"/>
        <end position="272"/>
    </location>
</feature>
<dbReference type="CDD" id="cd03784">
    <property type="entry name" value="GT1_Gtf-like"/>
    <property type="match status" value="1"/>
</dbReference>
<organism evidence="6">
    <name type="scientific">Fallopia multiflora</name>
    <name type="common">tuber fleeceflower</name>
    <dbReference type="NCBI Taxonomy" id="76025"/>
    <lineage>
        <taxon>Eukaryota</taxon>
        <taxon>Viridiplantae</taxon>
        <taxon>Streptophyta</taxon>
        <taxon>Embryophyta</taxon>
        <taxon>Tracheophyta</taxon>
        <taxon>Spermatophyta</taxon>
        <taxon>Magnoliopsida</taxon>
        <taxon>eudicotyledons</taxon>
        <taxon>Gunneridae</taxon>
        <taxon>Pentapetalae</taxon>
        <taxon>Caryophyllales</taxon>
        <taxon>Polygonaceae</taxon>
        <taxon>Polygonoideae</taxon>
        <taxon>Polygoneae</taxon>
        <taxon>Fallopia</taxon>
    </lineage>
</organism>
<keyword evidence="3" id="KW-0328">Glycosyltransferase</keyword>
<dbReference type="EMBL" id="ON262205">
    <property type="protein sequence ID" value="UYI35653.1"/>
    <property type="molecule type" value="mRNA"/>
</dbReference>
<accession>A0A9E8A996</accession>
<evidence type="ECO:0000256" key="2">
    <source>
        <dbReference type="ARBA" id="ARBA00022679"/>
    </source>
</evidence>
<dbReference type="PROSITE" id="PS00375">
    <property type="entry name" value="UDPGT"/>
    <property type="match status" value="1"/>
</dbReference>
<dbReference type="InterPro" id="IPR035595">
    <property type="entry name" value="UDP_glycos_trans_CS"/>
</dbReference>
<evidence type="ECO:0000256" key="1">
    <source>
        <dbReference type="ARBA" id="ARBA00009995"/>
    </source>
</evidence>
<name>A0A9E8A996_9CARY</name>
<dbReference type="InterPro" id="IPR050481">
    <property type="entry name" value="UDP-glycosyltransf_plant"/>
</dbReference>
<dbReference type="Pfam" id="PF00201">
    <property type="entry name" value="UDPGT"/>
    <property type="match status" value="1"/>
</dbReference>
<protein>
    <recommendedName>
        <fullName evidence="4">Glycosyltransferase</fullName>
        <ecNumber evidence="4">2.4.1.-</ecNumber>
    </recommendedName>
</protein>
<gene>
    <name evidence="6" type="primary">UGT</name>
</gene>
<dbReference type="AlphaFoldDB" id="A0A9E8A996"/>
<comment type="similarity">
    <text evidence="1 3">Belongs to the UDP-glycosyltransferase family.</text>
</comment>
<dbReference type="InterPro" id="IPR002213">
    <property type="entry name" value="UDP_glucos_trans"/>
</dbReference>
<dbReference type="FunFam" id="3.40.50.2000:FF:000056">
    <property type="entry name" value="Glycosyltransferase"/>
    <property type="match status" value="1"/>
</dbReference>
<dbReference type="PANTHER" id="PTHR48048:SF45">
    <property type="entry name" value="GLYCOSYLTRANSFERASE"/>
    <property type="match status" value="1"/>
</dbReference>
<proteinExistence type="evidence at transcript level"/>
<dbReference type="SUPFAM" id="SSF53756">
    <property type="entry name" value="UDP-Glycosyltransferase/glycogen phosphorylase"/>
    <property type="match status" value="1"/>
</dbReference>
<reference evidence="6" key="1">
    <citation type="submission" date="2022-04" db="EMBL/GenBank/DDBJ databases">
        <title>Identification of glycosyltransferases genes FmUGT11 and FmUGT36 from Fallopia multiflora.</title>
        <authorList>
            <person name="Cai Q."/>
            <person name="Zhou L."/>
            <person name="Liu L."/>
            <person name="Yang Q."/>
        </authorList>
    </citation>
    <scope>NUCLEOTIDE SEQUENCE</scope>
    <source>
        <strain evidence="6">B</strain>
    </source>
</reference>
<evidence type="ECO:0000256" key="4">
    <source>
        <dbReference type="RuleBase" id="RU362057"/>
    </source>
</evidence>
<keyword evidence="2 3" id="KW-0808">Transferase</keyword>
<dbReference type="Gene3D" id="3.40.50.2000">
    <property type="entry name" value="Glycogen Phosphorylase B"/>
    <property type="match status" value="2"/>
</dbReference>
<dbReference type="PANTHER" id="PTHR48048">
    <property type="entry name" value="GLYCOSYLTRANSFERASE"/>
    <property type="match status" value="1"/>
</dbReference>
<feature type="compositionally biased region" description="Basic and acidic residues" evidence="5">
    <location>
        <begin position="254"/>
        <end position="272"/>
    </location>
</feature>
<evidence type="ECO:0000256" key="3">
    <source>
        <dbReference type="RuleBase" id="RU003718"/>
    </source>
</evidence>
<evidence type="ECO:0000313" key="6">
    <source>
        <dbReference type="EMBL" id="UYI35653.1"/>
    </source>
</evidence>
<evidence type="ECO:0000256" key="5">
    <source>
        <dbReference type="SAM" id="MobiDB-lite"/>
    </source>
</evidence>
<dbReference type="EC" id="2.4.1.-" evidence="4"/>